<evidence type="ECO:0000256" key="5">
    <source>
        <dbReference type="ARBA" id="ARBA00022618"/>
    </source>
</evidence>
<dbReference type="Gene3D" id="3.30.70.1620">
    <property type="match status" value="1"/>
</dbReference>
<sequence>MGRLVGLELENFKSYRGTSCIGFGTSFFTSIIGPNGAGKSNMMDAISFVLGVKSSHLRSHNLKDLIYRGRRTNVNALDSTLEEISPDPTKAHVMAIYEKDNGEILNLKRIITSSGSSEYKINDKSVTALQYSMVLKNENILIKARNFLVFQGDVEQIASQSPKDLTKLIETISGANEYQQEYETLRDESEKAHESSNVVFSRKRTLNSESKQYKEQLIEQETFEKKLIDKTNLIKMINLYKIYHNEKKHFQLHGDLKSKNEELHLLKQKLNTEEKSYKNMMADYSKKSLNLKSHSKNVSDFVRNIDSEKRNLIPVDANKKSLVTKINACNNKIKDLKNDVQKQQKQVLSIEKQLREAKKMFDDFQEKVAASSSSSVSPKSQKEYDNLRAKFLASEGSQLEEELSLLLNEKDSIDSTITNYGNQKTNSHSRISDLESIIQSELKTKLGEVSSEINDILSLKSEKVEYKNSLTKKKEEFNYQELELNSQLRDILIKIDELASQQRESNKQRKLRENVTMLKKLFPKGAVKGIVYDLVRPAQHKYEAALSTILGRNFDAIIVETTSVAYKCIEILKERRTGVATFIPLDSIVNDSLNLNYLRSVHPSAQPGIDILEYDDTSLEQAIQYVVGDTLVVENIEVARSIKWGSGKKLDNKMVTLEGSVIHKSGLMTGGQQQQKSNKTLSWDQNEWNSLSNLKEDLSEKLTKLNDEKPKELEINLVTDEISQLDDKLPLLRAQKANIERVIEDRQTEINFQKELIEEFEVNIESKVELLEINSQKIGTVEEKIKQLQETVYHDFCEKLGYENGIEDYENLHGSTLRIRAKERTQYLKAIDTLSNKLNFEKEKLAETESRESVMQQQLNLLEESVGGILSEKESIEERIDNLEAELQVLQSEKQDLETELNSMLKVSKSLENNVNDSNNELKNLNKEITSMEESILKVDTERVNILKNCKIESINLPLKDGLLDSISISENTDSLIKDIYDIEVDYSLLSEKLRESFNTKIEAELKARLEQVIEDIEQLTPNAKAVQRLKEVETKLKSFDKDFTKVRQQENKIVEKFNTVKEKRYELFSEAFSHISGQIDFIYKELTKSSTSPLGGSAYLTLEDEEEPYNAGIKYHAMPPMKRFRDMDLLSGGEKTIAALALLFAIHSFQPSPFFVLDEVDAALDNSNVNKIANYIKKYAGPNFQFIVISLKSSLFERSDALVGIYREQRENSSKTVTLDLRDYSEEEVPIANASVSVA</sequence>
<dbReference type="GO" id="GO:0005634">
    <property type="term" value="C:nucleus"/>
    <property type="evidence" value="ECO:0007669"/>
    <property type="project" value="UniProtKB-SubCell"/>
</dbReference>
<dbReference type="InterPro" id="IPR010935">
    <property type="entry name" value="SMC_hinge"/>
</dbReference>
<dbReference type="Gene3D" id="1.20.1060.20">
    <property type="match status" value="1"/>
</dbReference>
<comment type="similarity">
    <text evidence="3">Belongs to the SMC family. SMC1 subfamily.</text>
</comment>
<dbReference type="PANTHER" id="PTHR18937:SF12">
    <property type="entry name" value="STRUCTURAL MAINTENANCE OF CHROMOSOMES PROTEIN"/>
    <property type="match status" value="1"/>
</dbReference>
<evidence type="ECO:0000256" key="9">
    <source>
        <dbReference type="ARBA" id="ARBA00023306"/>
    </source>
</evidence>
<dbReference type="SUPFAM" id="SSF75553">
    <property type="entry name" value="Smc hinge domain"/>
    <property type="match status" value="1"/>
</dbReference>
<dbReference type="GO" id="GO:0000070">
    <property type="term" value="P:mitotic sister chromatid segregation"/>
    <property type="evidence" value="ECO:0007669"/>
    <property type="project" value="EnsemblFungi"/>
</dbReference>
<dbReference type="SMART" id="SM00968">
    <property type="entry name" value="SMC_hinge"/>
    <property type="match status" value="1"/>
</dbReference>
<dbReference type="PIRSF" id="PIRSF005719">
    <property type="entry name" value="SMC"/>
    <property type="match status" value="1"/>
</dbReference>
<keyword evidence="8 10" id="KW-0539">Nucleus</keyword>
<dbReference type="InterPro" id="IPR027417">
    <property type="entry name" value="P-loop_NTPase"/>
</dbReference>
<dbReference type="InterPro" id="IPR036277">
    <property type="entry name" value="SMC_hinge_sf"/>
</dbReference>
<evidence type="ECO:0000256" key="1">
    <source>
        <dbReference type="ARBA" id="ARBA00004123"/>
    </source>
</evidence>
<dbReference type="InterPro" id="IPR028468">
    <property type="entry name" value="Smc1_ABC"/>
</dbReference>
<feature type="coiled-coil region" evidence="11">
    <location>
        <begin position="831"/>
        <end position="942"/>
    </location>
</feature>
<evidence type="ECO:0000256" key="2">
    <source>
        <dbReference type="ARBA" id="ARBA00004286"/>
    </source>
</evidence>
<dbReference type="AlphaFoldDB" id="B5RUJ6"/>
<dbReference type="FunCoup" id="B5RUJ6">
    <property type="interactions" value="787"/>
</dbReference>
<dbReference type="GO" id="GO:0030892">
    <property type="term" value="C:mitotic cohesin complex"/>
    <property type="evidence" value="ECO:0007669"/>
    <property type="project" value="EnsemblFungi"/>
</dbReference>
<evidence type="ECO:0000256" key="7">
    <source>
        <dbReference type="ARBA" id="ARBA00023054"/>
    </source>
</evidence>
<dbReference type="GO" id="GO:0003680">
    <property type="term" value="F:minor groove of adenine-thymine-rich DNA binding"/>
    <property type="evidence" value="ECO:0007669"/>
    <property type="project" value="EnsemblFungi"/>
</dbReference>
<dbReference type="CDD" id="cd03275">
    <property type="entry name" value="ABC_SMC1_euk"/>
    <property type="match status" value="2"/>
</dbReference>
<dbReference type="GO" id="GO:0005524">
    <property type="term" value="F:ATP binding"/>
    <property type="evidence" value="ECO:0007669"/>
    <property type="project" value="InterPro"/>
</dbReference>
<evidence type="ECO:0000313" key="13">
    <source>
        <dbReference type="EMBL" id="CAR66374.1"/>
    </source>
</evidence>
<dbReference type="InterPro" id="IPR003395">
    <property type="entry name" value="RecF/RecN/SMC_N"/>
</dbReference>
<dbReference type="PANTHER" id="PTHR18937">
    <property type="entry name" value="STRUCTURAL MAINTENANCE OF CHROMOSOMES SMC FAMILY MEMBER"/>
    <property type="match status" value="1"/>
</dbReference>
<keyword evidence="5" id="KW-0132">Cell division</keyword>
<dbReference type="VEuPathDB" id="FungiDB:DEHA2F20020g"/>
<dbReference type="OMA" id="KHMDFQR"/>
<dbReference type="SUPFAM" id="SSF52540">
    <property type="entry name" value="P-loop containing nucleoside triphosphate hydrolases"/>
    <property type="match status" value="1"/>
</dbReference>
<keyword evidence="14" id="KW-1185">Reference proteome</keyword>
<comment type="subcellular location">
    <subcellularLocation>
        <location evidence="2">Chromosome</location>
    </subcellularLocation>
    <subcellularLocation>
        <location evidence="1 10">Nucleus</location>
    </subcellularLocation>
</comment>
<dbReference type="GO" id="GO:0007064">
    <property type="term" value="P:mitotic sister chromatid cohesion"/>
    <property type="evidence" value="ECO:0007669"/>
    <property type="project" value="EnsemblFungi"/>
</dbReference>
<dbReference type="InterPro" id="IPR024704">
    <property type="entry name" value="SMC"/>
</dbReference>
<feature type="coiled-coil region" evidence="11">
    <location>
        <begin position="319"/>
        <end position="367"/>
    </location>
</feature>
<dbReference type="Pfam" id="PF06470">
    <property type="entry name" value="SMC_hinge"/>
    <property type="match status" value="1"/>
</dbReference>
<evidence type="ECO:0000256" key="11">
    <source>
        <dbReference type="SAM" id="Coils"/>
    </source>
</evidence>
<proteinExistence type="inferred from homology"/>
<keyword evidence="6" id="KW-0498">Mitosis</keyword>
<dbReference type="InParanoid" id="B5RUJ6"/>
<dbReference type="Gene3D" id="3.40.50.300">
    <property type="entry name" value="P-loop containing nucleotide triphosphate hydrolases"/>
    <property type="match status" value="2"/>
</dbReference>
<dbReference type="GO" id="GO:0051301">
    <property type="term" value="P:cell division"/>
    <property type="evidence" value="ECO:0007669"/>
    <property type="project" value="UniProtKB-KW"/>
</dbReference>
<evidence type="ECO:0000256" key="4">
    <source>
        <dbReference type="ARBA" id="ARBA00022454"/>
    </source>
</evidence>
<dbReference type="Gene3D" id="1.10.287.1490">
    <property type="match status" value="1"/>
</dbReference>
<dbReference type="Pfam" id="PF02463">
    <property type="entry name" value="SMC_N"/>
    <property type="match status" value="1"/>
</dbReference>
<evidence type="ECO:0000256" key="6">
    <source>
        <dbReference type="ARBA" id="ARBA00022776"/>
    </source>
</evidence>
<evidence type="ECO:0000256" key="8">
    <source>
        <dbReference type="ARBA" id="ARBA00023242"/>
    </source>
</evidence>
<dbReference type="GO" id="GO:0003690">
    <property type="term" value="F:double-stranded DNA binding"/>
    <property type="evidence" value="ECO:0007669"/>
    <property type="project" value="EnsemblFungi"/>
</dbReference>
<dbReference type="KEGG" id="dha:DEHA2F20020g"/>
<keyword evidence="9" id="KW-0131">Cell cycle</keyword>
<evidence type="ECO:0000256" key="3">
    <source>
        <dbReference type="ARBA" id="ARBA00005597"/>
    </source>
</evidence>
<dbReference type="RefSeq" id="XP_002770854.1">
    <property type="nucleotide sequence ID" value="XM_002770808.1"/>
</dbReference>
<organism evidence="13 14">
    <name type="scientific">Debaryomyces hansenii (strain ATCC 36239 / CBS 767 / BCRC 21394 / JCM 1990 / NBRC 0083 / IGC 2968)</name>
    <name type="common">Yeast</name>
    <name type="synonym">Torulaspora hansenii</name>
    <dbReference type="NCBI Taxonomy" id="284592"/>
    <lineage>
        <taxon>Eukaryota</taxon>
        <taxon>Fungi</taxon>
        <taxon>Dikarya</taxon>
        <taxon>Ascomycota</taxon>
        <taxon>Saccharomycotina</taxon>
        <taxon>Pichiomycetes</taxon>
        <taxon>Debaryomycetaceae</taxon>
        <taxon>Debaryomyces</taxon>
    </lineage>
</organism>
<dbReference type="EMBL" id="CR382138">
    <property type="protein sequence ID" value="CAR66374.1"/>
    <property type="molecule type" value="Genomic_DNA"/>
</dbReference>
<evidence type="ECO:0000256" key="10">
    <source>
        <dbReference type="PIRNR" id="PIRNR005719"/>
    </source>
</evidence>
<dbReference type="OrthoDB" id="5575062at2759"/>
<evidence type="ECO:0000313" key="14">
    <source>
        <dbReference type="Proteomes" id="UP000000599"/>
    </source>
</evidence>
<dbReference type="GO" id="GO:0006302">
    <property type="term" value="P:double-strand break repair"/>
    <property type="evidence" value="ECO:0007669"/>
    <property type="project" value="EnsemblFungi"/>
</dbReference>
<keyword evidence="7 11" id="KW-0175">Coiled coil</keyword>
<gene>
    <name evidence="13" type="ordered locus">DEHA2F20020g</name>
</gene>
<keyword evidence="4" id="KW-0158">Chromosome</keyword>
<dbReference type="eggNOG" id="KOG0018">
    <property type="taxonomic scope" value="Eukaryota"/>
</dbReference>
<evidence type="ECO:0000259" key="12">
    <source>
        <dbReference type="SMART" id="SM00968"/>
    </source>
</evidence>
<name>B5RUJ6_DEBHA</name>
<reference evidence="13 14" key="1">
    <citation type="journal article" date="2004" name="Nature">
        <title>Genome evolution in yeasts.</title>
        <authorList>
            <consortium name="Genolevures"/>
            <person name="Dujon B."/>
            <person name="Sherman D."/>
            <person name="Fischer G."/>
            <person name="Durrens P."/>
            <person name="Casaregola S."/>
            <person name="Lafontaine I."/>
            <person name="de Montigny J."/>
            <person name="Marck C."/>
            <person name="Neuveglise C."/>
            <person name="Talla E."/>
            <person name="Goffard N."/>
            <person name="Frangeul L."/>
            <person name="Aigle M."/>
            <person name="Anthouard V."/>
            <person name="Babour A."/>
            <person name="Barbe V."/>
            <person name="Barnay S."/>
            <person name="Blanchin S."/>
            <person name="Beckerich J.M."/>
            <person name="Beyne E."/>
            <person name="Bleykasten C."/>
            <person name="Boisrame A."/>
            <person name="Boyer J."/>
            <person name="Cattolico L."/>
            <person name="Confanioleri F."/>
            <person name="de Daruvar A."/>
            <person name="Despons L."/>
            <person name="Fabre E."/>
            <person name="Fairhead C."/>
            <person name="Ferry-Dumazet H."/>
            <person name="Groppi A."/>
            <person name="Hantraye F."/>
            <person name="Hennequin C."/>
            <person name="Jauniaux N."/>
            <person name="Joyet P."/>
            <person name="Kachouri R."/>
            <person name="Kerrest A."/>
            <person name="Koszul R."/>
            <person name="Lemaire M."/>
            <person name="Lesur I."/>
            <person name="Ma L."/>
            <person name="Muller H."/>
            <person name="Nicaud J.M."/>
            <person name="Nikolski M."/>
            <person name="Oztas S."/>
            <person name="Ozier-Kalogeropoulos O."/>
            <person name="Pellenz S."/>
            <person name="Potier S."/>
            <person name="Richard G.F."/>
            <person name="Straub M.L."/>
            <person name="Suleau A."/>
            <person name="Swennene D."/>
            <person name="Tekaia F."/>
            <person name="Wesolowski-Louvel M."/>
            <person name="Westhof E."/>
            <person name="Wirth B."/>
            <person name="Zeniou-Meyer M."/>
            <person name="Zivanovic I."/>
            <person name="Bolotin-Fukuhara M."/>
            <person name="Thierry A."/>
            <person name="Bouchier C."/>
            <person name="Caudron B."/>
            <person name="Scarpelli C."/>
            <person name="Gaillardin C."/>
            <person name="Weissenbach J."/>
            <person name="Wincker P."/>
            <person name="Souciet J.L."/>
        </authorList>
    </citation>
    <scope>NUCLEOTIDE SEQUENCE [LARGE SCALE GENOMIC DNA]</scope>
    <source>
        <strain evidence="14">ATCC 36239 / CBS 767 / BCRC 21394 / JCM 1990 / NBRC 0083 / IGC 2968</strain>
    </source>
</reference>
<feature type="coiled-coil region" evidence="11">
    <location>
        <begin position="256"/>
        <end position="287"/>
    </location>
</feature>
<feature type="domain" description="SMC hinge" evidence="12">
    <location>
        <begin position="525"/>
        <end position="643"/>
    </location>
</feature>
<protein>
    <recommendedName>
        <fullName evidence="10">Structural maintenance of chromosomes protein</fullName>
    </recommendedName>
</protein>
<dbReference type="GeneID" id="8999016"/>
<dbReference type="HOGENOM" id="CLU_001042_0_1_1"/>
<dbReference type="STRING" id="284592.B5RUJ6"/>
<accession>B5RUJ6</accession>
<dbReference type="GO" id="GO:0016887">
    <property type="term" value="F:ATP hydrolysis activity"/>
    <property type="evidence" value="ECO:0007669"/>
    <property type="project" value="InterPro"/>
</dbReference>
<dbReference type="GO" id="GO:0042802">
    <property type="term" value="F:identical protein binding"/>
    <property type="evidence" value="ECO:0007669"/>
    <property type="project" value="EnsemblFungi"/>
</dbReference>
<dbReference type="Proteomes" id="UP000000599">
    <property type="component" value="Chromosome F"/>
</dbReference>